<reference evidence="2" key="1">
    <citation type="submission" date="2020-01" db="EMBL/GenBank/DDBJ databases">
        <authorList>
            <consortium name="DOE Joint Genome Institute"/>
            <person name="Haridas S."/>
            <person name="Albert R."/>
            <person name="Binder M."/>
            <person name="Bloem J."/>
            <person name="Labutti K."/>
            <person name="Salamov A."/>
            <person name="Andreopoulos B."/>
            <person name="Baker S.E."/>
            <person name="Barry K."/>
            <person name="Bills G."/>
            <person name="Bluhm B.H."/>
            <person name="Cannon C."/>
            <person name="Castanera R."/>
            <person name="Culley D.E."/>
            <person name="Daum C."/>
            <person name="Ezra D."/>
            <person name="Gonzalez J.B."/>
            <person name="Henrissat B."/>
            <person name="Kuo A."/>
            <person name="Liang C."/>
            <person name="Lipzen A."/>
            <person name="Lutzoni F."/>
            <person name="Magnuson J."/>
            <person name="Mondo S."/>
            <person name="Nolan M."/>
            <person name="Ohm R."/>
            <person name="Pangilinan J."/>
            <person name="Park H.-J."/>
            <person name="Ramirez L."/>
            <person name="Alfaro M."/>
            <person name="Sun H."/>
            <person name="Tritt A."/>
            <person name="Yoshinaga Y."/>
            <person name="Zwiers L.-H."/>
            <person name="Turgeon B.G."/>
            <person name="Goodwin S.B."/>
            <person name="Spatafora J.W."/>
            <person name="Crous P.W."/>
            <person name="Grigoriev I.V."/>
        </authorList>
    </citation>
    <scope>NUCLEOTIDE SEQUENCE</scope>
    <source>
        <strain evidence="2">CBS 394.84</strain>
    </source>
</reference>
<protein>
    <recommendedName>
        <fullName evidence="4">Protein kinase domain-containing protein</fullName>
    </recommendedName>
</protein>
<feature type="compositionally biased region" description="Polar residues" evidence="1">
    <location>
        <begin position="1"/>
        <end position="15"/>
    </location>
</feature>
<dbReference type="GeneID" id="63849800"/>
<dbReference type="Proteomes" id="UP000800039">
    <property type="component" value="Unassembled WGS sequence"/>
</dbReference>
<dbReference type="RefSeq" id="XP_040793747.1">
    <property type="nucleotide sequence ID" value="XM_040932549.1"/>
</dbReference>
<comment type="caution">
    <text evidence="2">The sequence shown here is derived from an EMBL/GenBank/DDBJ whole genome shotgun (WGS) entry which is preliminary data.</text>
</comment>
<gene>
    <name evidence="2" type="ORF">K460DRAFT_361953</name>
</gene>
<evidence type="ECO:0000256" key="1">
    <source>
        <dbReference type="SAM" id="MobiDB-lite"/>
    </source>
</evidence>
<organism evidence="2 3">
    <name type="scientific">Cucurbitaria berberidis CBS 394.84</name>
    <dbReference type="NCBI Taxonomy" id="1168544"/>
    <lineage>
        <taxon>Eukaryota</taxon>
        <taxon>Fungi</taxon>
        <taxon>Dikarya</taxon>
        <taxon>Ascomycota</taxon>
        <taxon>Pezizomycotina</taxon>
        <taxon>Dothideomycetes</taxon>
        <taxon>Pleosporomycetidae</taxon>
        <taxon>Pleosporales</taxon>
        <taxon>Pleosporineae</taxon>
        <taxon>Cucurbitariaceae</taxon>
        <taxon>Cucurbitaria</taxon>
    </lineage>
</organism>
<dbReference type="AlphaFoldDB" id="A0A9P4GTU9"/>
<dbReference type="OrthoDB" id="5134445at2759"/>
<dbReference type="SUPFAM" id="SSF56112">
    <property type="entry name" value="Protein kinase-like (PK-like)"/>
    <property type="match status" value="1"/>
</dbReference>
<proteinExistence type="predicted"/>
<sequence length="383" mass="44576">MTSINLGSEILSPTPNEAPGHKRVQRRASAPELAKLITLPSSNDNYAVGNIIRLQLPHTSQDSKTPRVVQAEIVKVFSPFTMAPVMVVRIHKATLDLEGDFVLKVYDRRYTNEAREDYHFEEWSTELDLHFESRRWNKDVVKYFLKLMAHDSLFYDLQDEEEDEEGSEVEEDEEDEGEAKAYGEVFLHAFCLKMYRAELEVYRRARQHSLDGIDIPRFISSVRIPYAYTSKHCPVSSSNIKGTPGILLQYIPGFPLMDLYASPSPRPSRSTWQPLIDSAVRIANTLSQTLETRNIDCNPRNTVVHWDPLAEKWECKLIDFGHCQFRKENMSEWEWRRFQSTVDEDAAMGREMEIFLTERKGGGYVYTRSQYQEELDRDFRRDD</sequence>
<evidence type="ECO:0000313" key="3">
    <source>
        <dbReference type="Proteomes" id="UP000800039"/>
    </source>
</evidence>
<evidence type="ECO:0000313" key="2">
    <source>
        <dbReference type="EMBL" id="KAF1851184.1"/>
    </source>
</evidence>
<dbReference type="EMBL" id="ML976614">
    <property type="protein sequence ID" value="KAF1851184.1"/>
    <property type="molecule type" value="Genomic_DNA"/>
</dbReference>
<accession>A0A9P4GTU9</accession>
<evidence type="ECO:0008006" key="4">
    <source>
        <dbReference type="Google" id="ProtNLM"/>
    </source>
</evidence>
<dbReference type="InterPro" id="IPR011009">
    <property type="entry name" value="Kinase-like_dom_sf"/>
</dbReference>
<keyword evidence="3" id="KW-1185">Reference proteome</keyword>
<name>A0A9P4GTU9_9PLEO</name>
<feature type="region of interest" description="Disordered" evidence="1">
    <location>
        <begin position="1"/>
        <end position="27"/>
    </location>
</feature>